<proteinExistence type="predicted"/>
<dbReference type="Proteomes" id="UP000577419">
    <property type="component" value="Unassembled WGS sequence"/>
</dbReference>
<evidence type="ECO:0008006" key="3">
    <source>
        <dbReference type="Google" id="ProtNLM"/>
    </source>
</evidence>
<dbReference type="EMBL" id="DUFG01000027">
    <property type="protein sequence ID" value="HIH08775.1"/>
    <property type="molecule type" value="Genomic_DNA"/>
</dbReference>
<comment type="caution">
    <text evidence="1">The sequence shown here is derived from an EMBL/GenBank/DDBJ whole genome shotgun (WGS) entry which is preliminary data.</text>
</comment>
<accession>A0A7J4IWZ0</accession>
<name>A0A7J4IWZ0_9ARCH</name>
<gene>
    <name evidence="1" type="ORF">HA237_05410</name>
</gene>
<reference evidence="2" key="1">
    <citation type="journal article" date="2020" name="bioRxiv">
        <title>A rank-normalized archaeal taxonomy based on genome phylogeny resolves widespread incomplete and uneven classifications.</title>
        <authorList>
            <person name="Rinke C."/>
            <person name="Chuvochina M."/>
            <person name="Mussig A.J."/>
            <person name="Chaumeil P.-A."/>
            <person name="Waite D.W."/>
            <person name="Whitman W.B."/>
            <person name="Parks D.H."/>
            <person name="Hugenholtz P."/>
        </authorList>
    </citation>
    <scope>NUCLEOTIDE SEQUENCE [LARGE SCALE GENOMIC DNA]</scope>
</reference>
<sequence>MNIPKILVGSPVTSLKKYSIPDYIKALNSLTYKNKELLVLDNSPEGRGLSAEFRNSGINYIKTEHAGNVRKMLARDRNFFREKALNEGFDYWLSIEQDIIPPQDVAERLLENRSAKIVSGAYFNFSHEKEDKILKPDMFCPINPKDKGTGITRRLMFDDLWPSRPIKVFVTGIGCLIIHRDVLEKIKFRFNPKIKAYDDLWFCRDAFKLGFEVLVDSRVSCKHMARLHSPELMEKLGFK</sequence>
<dbReference type="SUPFAM" id="SSF53448">
    <property type="entry name" value="Nucleotide-diphospho-sugar transferases"/>
    <property type="match status" value="1"/>
</dbReference>
<dbReference type="AlphaFoldDB" id="A0A7J4IWZ0"/>
<organism evidence="1 2">
    <name type="scientific">Candidatus Iainarchaeum sp</name>
    <dbReference type="NCBI Taxonomy" id="3101447"/>
    <lineage>
        <taxon>Archaea</taxon>
        <taxon>Candidatus Iainarchaeota</taxon>
        <taxon>Candidatus Iainarchaeia</taxon>
        <taxon>Candidatus Iainarchaeales</taxon>
        <taxon>Candidatus Iainarchaeaceae</taxon>
        <taxon>Candidatus Iainarchaeum</taxon>
    </lineage>
</organism>
<evidence type="ECO:0000313" key="2">
    <source>
        <dbReference type="Proteomes" id="UP000577419"/>
    </source>
</evidence>
<dbReference type="Gene3D" id="3.90.550.10">
    <property type="entry name" value="Spore Coat Polysaccharide Biosynthesis Protein SpsA, Chain A"/>
    <property type="match status" value="1"/>
</dbReference>
<dbReference type="InterPro" id="IPR029044">
    <property type="entry name" value="Nucleotide-diphossugar_trans"/>
</dbReference>
<evidence type="ECO:0000313" key="1">
    <source>
        <dbReference type="EMBL" id="HIH08775.1"/>
    </source>
</evidence>
<protein>
    <recommendedName>
        <fullName evidence="3">Glycosyltransferase 2-like domain-containing protein</fullName>
    </recommendedName>
</protein>